<protein>
    <recommendedName>
        <fullName evidence="4">Lipoprotein</fullName>
    </recommendedName>
</protein>
<evidence type="ECO:0008006" key="4">
    <source>
        <dbReference type="Google" id="ProtNLM"/>
    </source>
</evidence>
<sequence length="141" mass="15495">MPRLASVLALAFAALLPLTGCRLADVQPEVERSELIGVWKSDRGGVIDFRTDGTFTAQNITLPDQCKVTGGEYADRYRVSGTGTWVVGNHSDEPYGAVMEFHPKGDRPLTGSCTVWAPLVPQDHSTMHLMYDNADEPYRRG</sequence>
<evidence type="ECO:0000313" key="2">
    <source>
        <dbReference type="EMBL" id="GAA4078863.1"/>
    </source>
</evidence>
<gene>
    <name evidence="2" type="ORF">GCM10022214_41410</name>
</gene>
<name>A0ABP7W1V2_9ACTN</name>
<evidence type="ECO:0000313" key="3">
    <source>
        <dbReference type="Proteomes" id="UP001500683"/>
    </source>
</evidence>
<keyword evidence="1" id="KW-0732">Signal</keyword>
<dbReference type="EMBL" id="BAAAZG010000025">
    <property type="protein sequence ID" value="GAA4078863.1"/>
    <property type="molecule type" value="Genomic_DNA"/>
</dbReference>
<dbReference type="RefSeq" id="WP_344949742.1">
    <property type="nucleotide sequence ID" value="NZ_BAAAZG010000025.1"/>
</dbReference>
<feature type="chain" id="PRO_5045712432" description="Lipoprotein" evidence="1">
    <location>
        <begin position="25"/>
        <end position="141"/>
    </location>
</feature>
<evidence type="ECO:0000256" key="1">
    <source>
        <dbReference type="SAM" id="SignalP"/>
    </source>
</evidence>
<dbReference type="Proteomes" id="UP001500683">
    <property type="component" value="Unassembled WGS sequence"/>
</dbReference>
<accession>A0ABP7W1V2</accession>
<organism evidence="2 3">
    <name type="scientific">Actinomadura miaoliensis</name>
    <dbReference type="NCBI Taxonomy" id="430685"/>
    <lineage>
        <taxon>Bacteria</taxon>
        <taxon>Bacillati</taxon>
        <taxon>Actinomycetota</taxon>
        <taxon>Actinomycetes</taxon>
        <taxon>Streptosporangiales</taxon>
        <taxon>Thermomonosporaceae</taxon>
        <taxon>Actinomadura</taxon>
    </lineage>
</organism>
<proteinExistence type="predicted"/>
<reference evidence="3" key="1">
    <citation type="journal article" date="2019" name="Int. J. Syst. Evol. Microbiol.">
        <title>The Global Catalogue of Microorganisms (GCM) 10K type strain sequencing project: providing services to taxonomists for standard genome sequencing and annotation.</title>
        <authorList>
            <consortium name="The Broad Institute Genomics Platform"/>
            <consortium name="The Broad Institute Genome Sequencing Center for Infectious Disease"/>
            <person name="Wu L."/>
            <person name="Ma J."/>
        </authorList>
    </citation>
    <scope>NUCLEOTIDE SEQUENCE [LARGE SCALE GENOMIC DNA]</scope>
    <source>
        <strain evidence="3">JCM 16702</strain>
    </source>
</reference>
<comment type="caution">
    <text evidence="2">The sequence shown here is derived from an EMBL/GenBank/DDBJ whole genome shotgun (WGS) entry which is preliminary data.</text>
</comment>
<feature type="signal peptide" evidence="1">
    <location>
        <begin position="1"/>
        <end position="24"/>
    </location>
</feature>
<keyword evidence="3" id="KW-1185">Reference proteome</keyword>